<organism evidence="1">
    <name type="scientific">Anguilla anguilla</name>
    <name type="common">European freshwater eel</name>
    <name type="synonym">Muraena anguilla</name>
    <dbReference type="NCBI Taxonomy" id="7936"/>
    <lineage>
        <taxon>Eukaryota</taxon>
        <taxon>Metazoa</taxon>
        <taxon>Chordata</taxon>
        <taxon>Craniata</taxon>
        <taxon>Vertebrata</taxon>
        <taxon>Euteleostomi</taxon>
        <taxon>Actinopterygii</taxon>
        <taxon>Neopterygii</taxon>
        <taxon>Teleostei</taxon>
        <taxon>Anguilliformes</taxon>
        <taxon>Anguillidae</taxon>
        <taxon>Anguilla</taxon>
    </lineage>
</organism>
<sequence length="47" mass="5578">MNPQHLFKLFSVIVRCDCVFHCFFPPSVPVLFSRFCLRVLLLFLFTV</sequence>
<dbReference type="AlphaFoldDB" id="A0A0E9SYS1"/>
<accession>A0A0E9SYS1</accession>
<evidence type="ECO:0000313" key="1">
    <source>
        <dbReference type="EMBL" id="JAH46402.1"/>
    </source>
</evidence>
<reference evidence="1" key="2">
    <citation type="journal article" date="2015" name="Fish Shellfish Immunol.">
        <title>Early steps in the European eel (Anguilla anguilla)-Vibrio vulnificus interaction in the gills: Role of the RtxA13 toxin.</title>
        <authorList>
            <person name="Callol A."/>
            <person name="Pajuelo D."/>
            <person name="Ebbesson L."/>
            <person name="Teles M."/>
            <person name="MacKenzie S."/>
            <person name="Amaro C."/>
        </authorList>
    </citation>
    <scope>NUCLEOTIDE SEQUENCE</scope>
</reference>
<protein>
    <submittedName>
        <fullName evidence="1">Uncharacterized protein</fullName>
    </submittedName>
</protein>
<proteinExistence type="predicted"/>
<dbReference type="EMBL" id="GBXM01062175">
    <property type="protein sequence ID" value="JAH46402.1"/>
    <property type="molecule type" value="Transcribed_RNA"/>
</dbReference>
<reference evidence="1" key="1">
    <citation type="submission" date="2014-11" db="EMBL/GenBank/DDBJ databases">
        <authorList>
            <person name="Amaro Gonzalez C."/>
        </authorList>
    </citation>
    <scope>NUCLEOTIDE SEQUENCE</scope>
</reference>
<name>A0A0E9SYS1_ANGAN</name>